<evidence type="ECO:0000256" key="3">
    <source>
        <dbReference type="ARBA" id="ARBA00023163"/>
    </source>
</evidence>
<dbReference type="SMART" id="SM00347">
    <property type="entry name" value="HTH_MARR"/>
    <property type="match status" value="1"/>
</dbReference>
<evidence type="ECO:0000256" key="2">
    <source>
        <dbReference type="ARBA" id="ARBA00023125"/>
    </source>
</evidence>
<dbReference type="PROSITE" id="PS50995">
    <property type="entry name" value="HTH_MARR_2"/>
    <property type="match status" value="1"/>
</dbReference>
<dbReference type="RefSeq" id="WP_275633243.1">
    <property type="nucleotide sequence ID" value="NZ_JARGYD010000004.1"/>
</dbReference>
<proteinExistence type="predicted"/>
<keyword evidence="3" id="KW-0804">Transcription</keyword>
<keyword evidence="1" id="KW-0805">Transcription regulation</keyword>
<evidence type="ECO:0000259" key="4">
    <source>
        <dbReference type="PROSITE" id="PS50995"/>
    </source>
</evidence>
<dbReference type="PRINTS" id="PR00598">
    <property type="entry name" value="HTHMARR"/>
</dbReference>
<keyword evidence="2" id="KW-0238">DNA-binding</keyword>
<dbReference type="PANTHER" id="PTHR42756:SF1">
    <property type="entry name" value="TRANSCRIPTIONAL REPRESSOR OF EMRAB OPERON"/>
    <property type="match status" value="1"/>
</dbReference>
<dbReference type="InterPro" id="IPR036390">
    <property type="entry name" value="WH_DNA-bd_sf"/>
</dbReference>
<dbReference type="SUPFAM" id="SSF46785">
    <property type="entry name" value="Winged helix' DNA-binding domain"/>
    <property type="match status" value="1"/>
</dbReference>
<reference evidence="6" key="1">
    <citation type="journal article" date="2019" name="Int. J. Syst. Evol. Microbiol.">
        <title>The Global Catalogue of Microorganisms (GCM) 10K type strain sequencing project: providing services to taxonomists for standard genome sequencing and annotation.</title>
        <authorList>
            <consortium name="The Broad Institute Genomics Platform"/>
            <consortium name="The Broad Institute Genome Sequencing Center for Infectious Disease"/>
            <person name="Wu L."/>
            <person name="Ma J."/>
        </authorList>
    </citation>
    <scope>NUCLEOTIDE SEQUENCE [LARGE SCALE GENOMIC DNA]</scope>
    <source>
        <strain evidence="6">KCTC 52366</strain>
    </source>
</reference>
<evidence type="ECO:0000256" key="1">
    <source>
        <dbReference type="ARBA" id="ARBA00023015"/>
    </source>
</evidence>
<dbReference type="Pfam" id="PF12802">
    <property type="entry name" value="MarR_2"/>
    <property type="match status" value="1"/>
</dbReference>
<dbReference type="InterPro" id="IPR023187">
    <property type="entry name" value="Tscrpt_reg_MarR-type_CS"/>
</dbReference>
<name>A0ABV7GTY7_9RHOB</name>
<comment type="caution">
    <text evidence="5">The sequence shown here is derived from an EMBL/GenBank/DDBJ whole genome shotgun (WGS) entry which is preliminary data.</text>
</comment>
<dbReference type="CDD" id="cd00090">
    <property type="entry name" value="HTH_ARSR"/>
    <property type="match status" value="1"/>
</dbReference>
<keyword evidence="6" id="KW-1185">Reference proteome</keyword>
<dbReference type="EMBL" id="JBHRTB010000010">
    <property type="protein sequence ID" value="MFC3143272.1"/>
    <property type="molecule type" value="Genomic_DNA"/>
</dbReference>
<dbReference type="PANTHER" id="PTHR42756">
    <property type="entry name" value="TRANSCRIPTIONAL REGULATOR, MARR"/>
    <property type="match status" value="1"/>
</dbReference>
<accession>A0ABV7GTY7</accession>
<dbReference type="InterPro" id="IPR000835">
    <property type="entry name" value="HTH_MarR-typ"/>
</dbReference>
<dbReference type="InterPro" id="IPR001845">
    <property type="entry name" value="HTH_ArsR_DNA-bd_dom"/>
</dbReference>
<sequence length="146" mass="16450">MYRLRDSLGYRLTIASRVQQRRLEEKLRPLGLSRLDWVILVAVGYEDLRQPSDIADHVGVDRTAVSRALRRMEEAGLIDRNDGKGDGRTRHVALTETGQRTLADATPLAQANAELIADRLSEGERELLARLLSKLITDDDSRPSKF</sequence>
<evidence type="ECO:0000313" key="5">
    <source>
        <dbReference type="EMBL" id="MFC3143272.1"/>
    </source>
</evidence>
<organism evidence="5 6">
    <name type="scientific">Psychromarinibacter halotolerans</name>
    <dbReference type="NCBI Taxonomy" id="1775175"/>
    <lineage>
        <taxon>Bacteria</taxon>
        <taxon>Pseudomonadati</taxon>
        <taxon>Pseudomonadota</taxon>
        <taxon>Alphaproteobacteria</taxon>
        <taxon>Rhodobacterales</taxon>
        <taxon>Paracoccaceae</taxon>
        <taxon>Psychromarinibacter</taxon>
    </lineage>
</organism>
<gene>
    <name evidence="5" type="ORF">ACFOGP_11155</name>
</gene>
<protein>
    <submittedName>
        <fullName evidence="5">MarR family winged helix-turn-helix transcriptional regulator</fullName>
    </submittedName>
</protein>
<evidence type="ECO:0000313" key="6">
    <source>
        <dbReference type="Proteomes" id="UP001595632"/>
    </source>
</evidence>
<dbReference type="SMART" id="SM00418">
    <property type="entry name" value="HTH_ARSR"/>
    <property type="match status" value="1"/>
</dbReference>
<feature type="domain" description="HTH marR-type" evidence="4">
    <location>
        <begin position="5"/>
        <end position="137"/>
    </location>
</feature>
<dbReference type="Proteomes" id="UP001595632">
    <property type="component" value="Unassembled WGS sequence"/>
</dbReference>
<dbReference type="InterPro" id="IPR036388">
    <property type="entry name" value="WH-like_DNA-bd_sf"/>
</dbReference>
<dbReference type="Gene3D" id="1.10.10.10">
    <property type="entry name" value="Winged helix-like DNA-binding domain superfamily/Winged helix DNA-binding domain"/>
    <property type="match status" value="1"/>
</dbReference>
<dbReference type="InterPro" id="IPR011991">
    <property type="entry name" value="ArsR-like_HTH"/>
</dbReference>
<dbReference type="PROSITE" id="PS01117">
    <property type="entry name" value="HTH_MARR_1"/>
    <property type="match status" value="1"/>
</dbReference>